<dbReference type="KEGG" id="minf:MESINF_1669"/>
<dbReference type="Gene3D" id="3.90.70.10">
    <property type="entry name" value="Cysteine proteinases"/>
    <property type="match status" value="1"/>
</dbReference>
<dbReference type="Proteomes" id="UP000250796">
    <property type="component" value="Chromosome MESINF"/>
</dbReference>
<evidence type="ECO:0000313" key="3">
    <source>
        <dbReference type="EMBL" id="SSC13113.1"/>
    </source>
</evidence>
<dbReference type="PROSITE" id="PS00018">
    <property type="entry name" value="EF_HAND_1"/>
    <property type="match status" value="1"/>
</dbReference>
<dbReference type="SUPFAM" id="SSF54001">
    <property type="entry name" value="Cysteine proteinases"/>
    <property type="match status" value="1"/>
</dbReference>
<gene>
    <name evidence="3" type="ORF">MESINF_1669</name>
</gene>
<dbReference type="EMBL" id="LS974202">
    <property type="protein sequence ID" value="SSC13113.1"/>
    <property type="molecule type" value="Genomic_DNA"/>
</dbReference>
<evidence type="ECO:0000313" key="4">
    <source>
        <dbReference type="Proteomes" id="UP000250796"/>
    </source>
</evidence>
<evidence type="ECO:0000256" key="1">
    <source>
        <dbReference type="ARBA" id="ARBA00008455"/>
    </source>
</evidence>
<dbReference type="InterPro" id="IPR018247">
    <property type="entry name" value="EF_Hand_1_Ca_BS"/>
</dbReference>
<comment type="similarity">
    <text evidence="1">Belongs to the peptidase C1 family.</text>
</comment>
<dbReference type="InterPro" id="IPR000668">
    <property type="entry name" value="Peptidase_C1A_C"/>
</dbReference>
<dbReference type="InterPro" id="IPR000169">
    <property type="entry name" value="Pept_cys_AS"/>
</dbReference>
<dbReference type="CDD" id="cd02619">
    <property type="entry name" value="Peptidase_C1"/>
    <property type="match status" value="1"/>
</dbReference>
<dbReference type="GO" id="GO:0006508">
    <property type="term" value="P:proteolysis"/>
    <property type="evidence" value="ECO:0007669"/>
    <property type="project" value="InterPro"/>
</dbReference>
<protein>
    <submittedName>
        <fullName evidence="3">Putative Peptidase C1A papain</fullName>
    </submittedName>
</protein>
<accession>A0A7Z7PP85</accession>
<name>A0A7Z7PP85_9BACT</name>
<keyword evidence="4" id="KW-1185">Reference proteome</keyword>
<organism evidence="3 4">
    <name type="scientific">Mesotoga infera</name>
    <dbReference type="NCBI Taxonomy" id="1236046"/>
    <lineage>
        <taxon>Bacteria</taxon>
        <taxon>Thermotogati</taxon>
        <taxon>Thermotogota</taxon>
        <taxon>Thermotogae</taxon>
        <taxon>Kosmotogales</taxon>
        <taxon>Kosmotogaceae</taxon>
        <taxon>Mesotoga</taxon>
    </lineage>
</organism>
<dbReference type="AlphaFoldDB" id="A0A7Z7PP85"/>
<dbReference type="Pfam" id="PF00112">
    <property type="entry name" value="Peptidase_C1"/>
    <property type="match status" value="1"/>
</dbReference>
<reference evidence="3 4" key="1">
    <citation type="submission" date="2017-01" db="EMBL/GenBank/DDBJ databases">
        <authorList>
            <person name="Erauso G."/>
        </authorList>
    </citation>
    <scope>NUCLEOTIDE SEQUENCE [LARGE SCALE GENOMIC DNA]</scope>
    <source>
        <strain evidence="3">MESINF1</strain>
    </source>
</reference>
<proteinExistence type="inferred from homology"/>
<dbReference type="GO" id="GO:0008234">
    <property type="term" value="F:cysteine-type peptidase activity"/>
    <property type="evidence" value="ECO:0007669"/>
    <property type="project" value="InterPro"/>
</dbReference>
<feature type="domain" description="Peptidase C1A papain C-terminal" evidence="2">
    <location>
        <begin position="115"/>
        <end position="389"/>
    </location>
</feature>
<sequence length="482" mass="54689">MKKTLLVIIITLVSIATFGNELLQEAASRAAEVNESIARLNLPWRAGVPGALSEFAAHGILDLDSIIEKWHGEVELPERMKMDLTKSLFVEQATTRYSQLISALFIYFPYGDVQIPEGSFVQVHTPITNQAFHGTCWAFATVASFESGLLVQKDGLAGEEIYEPWKLQHDTYDLSEQFASFHNIDWDIYIESIYDPLQSDVIIQDDSSDAGGNAIFSTYNSVRYGLPLESDFPYSMFDFNPWILWNPVNNNWEENIIKSTKTVQVYYGDELSWLGYPYEVYNGAIKEAMIKFGSLAVSFRVPADFDYYTEGVYIPTSTTITGGHAVTLVGWLDMAGLKAAFPDLIDPEATSITVNDPFSGLTWEATEFWIIKNSWGDWGWNGYYVVPAVSKQLYEFSANNGFGISPWMIEYNAMYVPIFEETYAMEDVDFNGDGVVDEKDFDILVEHMYTGSIVYDISIPKDYWVDHEDISRFLLIWNNIID</sequence>
<dbReference type="PANTHER" id="PTHR12411">
    <property type="entry name" value="CYSTEINE PROTEASE FAMILY C1-RELATED"/>
    <property type="match status" value="1"/>
</dbReference>
<dbReference type="RefSeq" id="WP_169699296.1">
    <property type="nucleotide sequence ID" value="NZ_LS974202.1"/>
</dbReference>
<dbReference type="InterPro" id="IPR038765">
    <property type="entry name" value="Papain-like_cys_pep_sf"/>
</dbReference>
<evidence type="ECO:0000259" key="2">
    <source>
        <dbReference type="SMART" id="SM00645"/>
    </source>
</evidence>
<dbReference type="InterPro" id="IPR013128">
    <property type="entry name" value="Peptidase_C1A"/>
</dbReference>
<dbReference type="PROSITE" id="PS00139">
    <property type="entry name" value="THIOL_PROTEASE_CYS"/>
    <property type="match status" value="1"/>
</dbReference>
<dbReference type="SMART" id="SM00645">
    <property type="entry name" value="Pept_C1"/>
    <property type="match status" value="1"/>
</dbReference>